<dbReference type="Pfam" id="PF03819">
    <property type="entry name" value="MazG"/>
    <property type="match status" value="1"/>
</dbReference>
<dbReference type="CDD" id="cd11528">
    <property type="entry name" value="NTP-PPase_MazG_Nterm"/>
    <property type="match status" value="1"/>
</dbReference>
<dbReference type="GO" id="GO:0046052">
    <property type="term" value="P:UTP catabolic process"/>
    <property type="evidence" value="ECO:0007669"/>
    <property type="project" value="TreeGrafter"/>
</dbReference>
<dbReference type="PANTHER" id="PTHR30522">
    <property type="entry name" value="NUCLEOSIDE TRIPHOSPHATE PYROPHOSPHOHYDROLASE"/>
    <property type="match status" value="1"/>
</dbReference>
<dbReference type="GO" id="GO:0008168">
    <property type="term" value="F:methyltransferase activity"/>
    <property type="evidence" value="ECO:0007669"/>
    <property type="project" value="UniProtKB-KW"/>
</dbReference>
<dbReference type="Gene3D" id="1.10.287.1080">
    <property type="entry name" value="MazG-like"/>
    <property type="match status" value="2"/>
</dbReference>
<dbReference type="InterPro" id="IPR048011">
    <property type="entry name" value="NTP-PPase_MazG-like_C"/>
</dbReference>
<dbReference type="InterPro" id="IPR004518">
    <property type="entry name" value="MazG-like_dom"/>
</dbReference>
<keyword evidence="3" id="KW-1185">Reference proteome</keyword>
<reference evidence="3" key="1">
    <citation type="submission" date="2017-04" db="EMBL/GenBank/DDBJ databases">
        <authorList>
            <person name="Varghese N."/>
            <person name="Submissions S."/>
        </authorList>
    </citation>
    <scope>NUCLEOTIDE SEQUENCE [LARGE SCALE GENOMIC DNA]</scope>
    <source>
        <strain evidence="3">USBA 82</strain>
    </source>
</reference>
<dbReference type="GO" id="GO:0047429">
    <property type="term" value="F:nucleoside triphosphate diphosphatase activity"/>
    <property type="evidence" value="ECO:0007669"/>
    <property type="project" value="InterPro"/>
</dbReference>
<sequence>MDSGVLFSKLEDIMTRLRAPGGCPWDRKQTYSSLRSNIIEEAYELVEAIDESNLDGMAEEAGDLLLQVVFIGVIAQERGDFALSDIVESISSKLIRRHPHVFGDLSADDSDQVLRNWERIKTEEKESKGISKAVFSGVPKALPPLIKAFRIQQKAAGVGFDWAKGDQEPVFDKISEELDEVREAMASGDKDGLVGEIGDLLFSVVNLARRMDIDPHLALERTNNSFMERFGFIERSIEAQDKSWDQMSLDDLDGLWDEAKKHNAHTKSV</sequence>
<name>A0A1X7KT02_9BACT</name>
<dbReference type="PANTHER" id="PTHR30522:SF0">
    <property type="entry name" value="NUCLEOSIDE TRIPHOSPHATE PYROPHOSPHOHYDROLASE"/>
    <property type="match status" value="1"/>
</dbReference>
<evidence type="ECO:0000313" key="3">
    <source>
        <dbReference type="Proteomes" id="UP000193355"/>
    </source>
</evidence>
<dbReference type="FunFam" id="1.10.287.1080:FF:000003">
    <property type="entry name" value="Nucleoside triphosphate pyrophosphohydrolase"/>
    <property type="match status" value="1"/>
</dbReference>
<dbReference type="InterPro" id="IPR011551">
    <property type="entry name" value="NTP_PyrPHydrolase_MazG"/>
</dbReference>
<keyword evidence="2" id="KW-0808">Transferase</keyword>
<dbReference type="GO" id="GO:0046061">
    <property type="term" value="P:dATP catabolic process"/>
    <property type="evidence" value="ECO:0007669"/>
    <property type="project" value="TreeGrafter"/>
</dbReference>
<dbReference type="InterPro" id="IPR021130">
    <property type="entry name" value="PRib-ATP_PPHydrolase-like"/>
</dbReference>
<dbReference type="GO" id="GO:0032259">
    <property type="term" value="P:methylation"/>
    <property type="evidence" value="ECO:0007669"/>
    <property type="project" value="UniProtKB-KW"/>
</dbReference>
<keyword evidence="2" id="KW-0378">Hydrolase</keyword>
<proteinExistence type="predicted"/>
<dbReference type="EMBL" id="FXBB01000036">
    <property type="protein sequence ID" value="SMG44716.1"/>
    <property type="molecule type" value="Genomic_DNA"/>
</dbReference>
<keyword evidence="2" id="KW-0489">Methyltransferase</keyword>
<organism evidence="2 3">
    <name type="scientific">Dethiosulfovibrio salsuginis</name>
    <dbReference type="NCBI Taxonomy" id="561720"/>
    <lineage>
        <taxon>Bacteria</taxon>
        <taxon>Thermotogati</taxon>
        <taxon>Synergistota</taxon>
        <taxon>Synergistia</taxon>
        <taxon>Synergistales</taxon>
        <taxon>Dethiosulfovibrionaceae</taxon>
        <taxon>Dethiosulfovibrio</taxon>
    </lineage>
</organism>
<evidence type="ECO:0000313" key="2">
    <source>
        <dbReference type="EMBL" id="SMG44716.1"/>
    </source>
</evidence>
<gene>
    <name evidence="2" type="ORF">SAMN06275492_13610</name>
</gene>
<dbReference type="InterPro" id="IPR048015">
    <property type="entry name" value="NTP-PPase_MazG-like_N"/>
</dbReference>
<dbReference type="Pfam" id="PF01503">
    <property type="entry name" value="PRA-PH"/>
    <property type="match status" value="1"/>
</dbReference>
<feature type="domain" description="NTP pyrophosphohydrolase MazG-like" evidence="1">
    <location>
        <begin position="29"/>
        <end position="102"/>
    </location>
</feature>
<dbReference type="AlphaFoldDB" id="A0A1X7KT02"/>
<accession>A0A1X7KT02</accession>
<protein>
    <submittedName>
        <fullName evidence="2">XTP/dITP diphosphohydrolase/tetrapyrrole methylase family protein / MazG family protein/ATP diphosphatase</fullName>
    </submittedName>
</protein>
<dbReference type="GO" id="GO:0006950">
    <property type="term" value="P:response to stress"/>
    <property type="evidence" value="ECO:0007669"/>
    <property type="project" value="UniProtKB-ARBA"/>
</dbReference>
<dbReference type="GO" id="GO:0046081">
    <property type="term" value="P:dUTP catabolic process"/>
    <property type="evidence" value="ECO:0007669"/>
    <property type="project" value="TreeGrafter"/>
</dbReference>
<dbReference type="GO" id="GO:0046076">
    <property type="term" value="P:dTTP catabolic process"/>
    <property type="evidence" value="ECO:0007669"/>
    <property type="project" value="TreeGrafter"/>
</dbReference>
<dbReference type="Proteomes" id="UP000193355">
    <property type="component" value="Unassembled WGS sequence"/>
</dbReference>
<dbReference type="NCBIfam" id="TIGR00444">
    <property type="entry name" value="mazG"/>
    <property type="match status" value="1"/>
</dbReference>
<dbReference type="FunFam" id="1.10.287.1080:FF:000001">
    <property type="entry name" value="Nucleoside triphosphate pyrophosphohydrolase"/>
    <property type="match status" value="1"/>
</dbReference>
<dbReference type="OrthoDB" id="9808939at2"/>
<dbReference type="CDD" id="cd11529">
    <property type="entry name" value="NTP-PPase_MazG_Cterm"/>
    <property type="match status" value="1"/>
</dbReference>
<dbReference type="GO" id="GO:0046047">
    <property type="term" value="P:TTP catabolic process"/>
    <property type="evidence" value="ECO:0007669"/>
    <property type="project" value="TreeGrafter"/>
</dbReference>
<evidence type="ECO:0000259" key="1">
    <source>
        <dbReference type="Pfam" id="PF03819"/>
    </source>
</evidence>
<dbReference type="STRING" id="561720.SAMN06275492_13610"/>
<dbReference type="GO" id="GO:0006203">
    <property type="term" value="P:dGTP catabolic process"/>
    <property type="evidence" value="ECO:0007669"/>
    <property type="project" value="TreeGrafter"/>
</dbReference>
<dbReference type="NCBIfam" id="NF007113">
    <property type="entry name" value="PRK09562.1"/>
    <property type="match status" value="1"/>
</dbReference>
<dbReference type="SUPFAM" id="SSF101386">
    <property type="entry name" value="all-alpha NTP pyrophosphatases"/>
    <property type="match status" value="2"/>
</dbReference>
<dbReference type="RefSeq" id="WP_143340922.1">
    <property type="nucleotide sequence ID" value="NZ_FXBB01000036.1"/>
</dbReference>